<comment type="caution">
    <text evidence="7">The sequence shown here is derived from an EMBL/GenBank/DDBJ whole genome shotgun (WGS) entry which is preliminary data.</text>
</comment>
<keyword evidence="4 5" id="KW-0472">Membrane</keyword>
<evidence type="ECO:0000256" key="2">
    <source>
        <dbReference type="ARBA" id="ARBA00022692"/>
    </source>
</evidence>
<sequence>MPRENCEMPLILIKNNMKLMFRSKAFLLMMVIMPIIVIALLSSAFKDMMASAREIDPFTVGYRITADSPYQTYLSELKKASAENDVTLTEYPEGEIEKLIKNGSVTAFVDIQDDDYILYQSSEKKAEALITESIFDRFFYQVDANTALVKAQMAQGIVDIKLLEPDGNQLSQEVLEVEPMPTSTDYYGIIYIVFWSFCGMMPLAAVISSERKNAIPQRMRVSQMTKTQFYLAKFVPCFLVTFIEMALAWTISALLFNVHWGQLPASVGIILLATMAAAAIGVFLYQLFSKVVVSVVVGFFLTWVLGFFGGSFDPYFYEDFPLMLMKASPIYYVNRTLVEFSTKGYSDYTGTCLIYLIGLILVFGILGSMLMNRKVEE</sequence>
<protein>
    <recommendedName>
        <fullName evidence="6">ABC-2 type transporter transmembrane domain-containing protein</fullName>
    </recommendedName>
</protein>
<dbReference type="PANTHER" id="PTHR43027:SF1">
    <property type="entry name" value="DOXORUBICIN RESISTANCE ABC TRANSPORTER PERMEASE PROTEIN DRRC-RELATED"/>
    <property type="match status" value="1"/>
</dbReference>
<evidence type="ECO:0000256" key="1">
    <source>
        <dbReference type="ARBA" id="ARBA00004141"/>
    </source>
</evidence>
<evidence type="ECO:0000313" key="8">
    <source>
        <dbReference type="Proteomes" id="UP000622405"/>
    </source>
</evidence>
<dbReference type="EMBL" id="WJBE01000015">
    <property type="protein sequence ID" value="MBC3900766.1"/>
    <property type="molecule type" value="Genomic_DNA"/>
</dbReference>
<feature type="transmembrane region" description="Helical" evidence="5">
    <location>
        <begin position="263"/>
        <end position="284"/>
    </location>
</feature>
<feature type="transmembrane region" description="Helical" evidence="5">
    <location>
        <begin position="291"/>
        <end position="312"/>
    </location>
</feature>
<dbReference type="Proteomes" id="UP000622405">
    <property type="component" value="Unassembled WGS sequence"/>
</dbReference>
<proteinExistence type="predicted"/>
<evidence type="ECO:0000256" key="3">
    <source>
        <dbReference type="ARBA" id="ARBA00022989"/>
    </source>
</evidence>
<dbReference type="PANTHER" id="PTHR43027">
    <property type="entry name" value="DOXORUBICIN RESISTANCE ABC TRANSPORTER PERMEASE PROTEIN DRRC-RELATED"/>
    <property type="match status" value="1"/>
</dbReference>
<organism evidence="7 8">
    <name type="scientific">Acetobacterium malicum</name>
    <dbReference type="NCBI Taxonomy" id="52692"/>
    <lineage>
        <taxon>Bacteria</taxon>
        <taxon>Bacillati</taxon>
        <taxon>Bacillota</taxon>
        <taxon>Clostridia</taxon>
        <taxon>Eubacteriales</taxon>
        <taxon>Eubacteriaceae</taxon>
        <taxon>Acetobacterium</taxon>
    </lineage>
</organism>
<name>A0ABR6Z060_9FIRM</name>
<dbReference type="InterPro" id="IPR013525">
    <property type="entry name" value="ABC2_TM"/>
</dbReference>
<evidence type="ECO:0000256" key="4">
    <source>
        <dbReference type="ARBA" id="ARBA00023136"/>
    </source>
</evidence>
<reference evidence="7 8" key="1">
    <citation type="journal article" date="2020" name="mSystems">
        <title>Defining Genomic and Predicted Metabolic Features of the Acetobacterium Genus.</title>
        <authorList>
            <person name="Ross D.E."/>
            <person name="Marshall C.W."/>
            <person name="Gulliver D."/>
            <person name="May H.D."/>
            <person name="Norman R.S."/>
        </authorList>
    </citation>
    <scope>NUCLEOTIDE SEQUENCE [LARGE SCALE GENOMIC DNA]</scope>
    <source>
        <strain evidence="7 8">DSM 4132</strain>
    </source>
</reference>
<evidence type="ECO:0000259" key="6">
    <source>
        <dbReference type="Pfam" id="PF12698"/>
    </source>
</evidence>
<evidence type="ECO:0000256" key="5">
    <source>
        <dbReference type="SAM" id="Phobius"/>
    </source>
</evidence>
<feature type="transmembrane region" description="Helical" evidence="5">
    <location>
        <begin position="353"/>
        <end position="371"/>
    </location>
</feature>
<dbReference type="InterPro" id="IPR052902">
    <property type="entry name" value="ABC-2_transporter"/>
</dbReference>
<feature type="transmembrane region" description="Helical" evidence="5">
    <location>
        <begin position="186"/>
        <end position="208"/>
    </location>
</feature>
<feature type="domain" description="ABC-2 type transporter transmembrane" evidence="6">
    <location>
        <begin position="24"/>
        <end position="367"/>
    </location>
</feature>
<evidence type="ECO:0000313" key="7">
    <source>
        <dbReference type="EMBL" id="MBC3900766.1"/>
    </source>
</evidence>
<keyword evidence="2 5" id="KW-0812">Transmembrane</keyword>
<dbReference type="Pfam" id="PF12698">
    <property type="entry name" value="ABC2_membrane_3"/>
    <property type="match status" value="1"/>
</dbReference>
<keyword evidence="3 5" id="KW-1133">Transmembrane helix</keyword>
<feature type="transmembrane region" description="Helical" evidence="5">
    <location>
        <begin position="229"/>
        <end position="251"/>
    </location>
</feature>
<accession>A0ABR6Z060</accession>
<comment type="subcellular location">
    <subcellularLocation>
        <location evidence="1">Membrane</location>
        <topology evidence="1">Multi-pass membrane protein</topology>
    </subcellularLocation>
</comment>
<keyword evidence="8" id="KW-1185">Reference proteome</keyword>
<gene>
    <name evidence="7" type="ORF">GH811_14190</name>
</gene>
<feature type="transmembrane region" description="Helical" evidence="5">
    <location>
        <begin position="25"/>
        <end position="45"/>
    </location>
</feature>